<protein>
    <submittedName>
        <fullName evidence="2">Uncharacterized protein</fullName>
    </submittedName>
</protein>
<gene>
    <name evidence="2" type="ORF">NE237_033037</name>
</gene>
<reference evidence="2" key="1">
    <citation type="journal article" date="2023" name="Plant J.">
        <title>The genome of the king protea, Protea cynaroides.</title>
        <authorList>
            <person name="Chang J."/>
            <person name="Duong T.A."/>
            <person name="Schoeman C."/>
            <person name="Ma X."/>
            <person name="Roodt D."/>
            <person name="Barker N."/>
            <person name="Li Z."/>
            <person name="Van de Peer Y."/>
            <person name="Mizrachi E."/>
        </authorList>
    </citation>
    <scope>NUCLEOTIDE SEQUENCE</scope>
    <source>
        <tissue evidence="2">Young leaves</tissue>
    </source>
</reference>
<comment type="caution">
    <text evidence="2">The sequence shown here is derived from an EMBL/GenBank/DDBJ whole genome shotgun (WGS) entry which is preliminary data.</text>
</comment>
<accession>A0A9Q0R492</accession>
<dbReference type="EMBL" id="JAMYWD010000001">
    <property type="protein sequence ID" value="KAJ4982200.1"/>
    <property type="molecule type" value="Genomic_DNA"/>
</dbReference>
<organism evidence="2 3">
    <name type="scientific">Protea cynaroides</name>
    <dbReference type="NCBI Taxonomy" id="273540"/>
    <lineage>
        <taxon>Eukaryota</taxon>
        <taxon>Viridiplantae</taxon>
        <taxon>Streptophyta</taxon>
        <taxon>Embryophyta</taxon>
        <taxon>Tracheophyta</taxon>
        <taxon>Spermatophyta</taxon>
        <taxon>Magnoliopsida</taxon>
        <taxon>Proteales</taxon>
        <taxon>Proteaceae</taxon>
        <taxon>Protea</taxon>
    </lineage>
</organism>
<keyword evidence="3" id="KW-1185">Reference proteome</keyword>
<evidence type="ECO:0000313" key="2">
    <source>
        <dbReference type="EMBL" id="KAJ4982200.1"/>
    </source>
</evidence>
<dbReference type="Proteomes" id="UP001141806">
    <property type="component" value="Unassembled WGS sequence"/>
</dbReference>
<evidence type="ECO:0000256" key="1">
    <source>
        <dbReference type="SAM" id="MobiDB-lite"/>
    </source>
</evidence>
<sequence length="151" mass="16635">MLRTKSRWWIRVLPVAGHRMIQKVGQRFMKRQFFGSGVGDSGTLTVSLSSDVRVSSRIEDVRRGGSDWNRVPTTGFEERGGPSAEATSSVGDSEGGKVVYRSGRTDLMTIVGSDDKQVQELGYLNLESSQRTGGDAMVNVQWESSVVFTTR</sequence>
<feature type="region of interest" description="Disordered" evidence="1">
    <location>
        <begin position="63"/>
        <end position="96"/>
    </location>
</feature>
<proteinExistence type="predicted"/>
<name>A0A9Q0R492_9MAGN</name>
<dbReference type="AlphaFoldDB" id="A0A9Q0R492"/>
<evidence type="ECO:0000313" key="3">
    <source>
        <dbReference type="Proteomes" id="UP001141806"/>
    </source>
</evidence>